<evidence type="ECO:0000256" key="5">
    <source>
        <dbReference type="ARBA" id="ARBA00022679"/>
    </source>
</evidence>
<dbReference type="Gene3D" id="3.70.10.10">
    <property type="match status" value="1"/>
</dbReference>
<evidence type="ECO:0000256" key="2">
    <source>
        <dbReference type="ARBA" id="ARBA00010752"/>
    </source>
</evidence>
<evidence type="ECO:0000313" key="14">
    <source>
        <dbReference type="EMBL" id="PSX07090.1"/>
    </source>
</evidence>
<evidence type="ECO:0000259" key="12">
    <source>
        <dbReference type="Pfam" id="PF00712"/>
    </source>
</evidence>
<keyword evidence="9" id="KW-0238">DNA-binding</keyword>
<dbReference type="Proteomes" id="UP000240989">
    <property type="component" value="Unassembled WGS sequence"/>
</dbReference>
<keyword evidence="15" id="KW-1185">Reference proteome</keyword>
<evidence type="ECO:0000256" key="9">
    <source>
        <dbReference type="ARBA" id="ARBA00023125"/>
    </source>
</evidence>
<keyword evidence="4" id="KW-0963">Cytoplasm</keyword>
<dbReference type="SMART" id="SM00480">
    <property type="entry name" value="POL3Bc"/>
    <property type="match status" value="1"/>
</dbReference>
<evidence type="ECO:0000259" key="13">
    <source>
        <dbReference type="Pfam" id="PF02767"/>
    </source>
</evidence>
<dbReference type="NCBIfam" id="TIGR00663">
    <property type="entry name" value="dnan"/>
    <property type="match status" value="1"/>
</dbReference>
<sequence>MELKFASAEVLSFFLSHPASITRKTDKDITEHIAIGATDQGVALIGTSDVCSFERIISNDMVDVIKTGTITINAKRLSDIARTYGKKPIHIILDDDGKTIKIKSGRSRLVVRETGNADKYPQPSSNMDVKDKLIVNIKQFQRGLKMCTHTMPSDHINKKLNGIHVAIKDNIFSFVSTDGHKLGVFKMPVNASNINSNELSFTLPVSAVKTLQSLTVESEDALIEISDNAMALTASSLRYQTLLIDGEYPDINKTIPTDIKGMVIVNKTELMSLIARSAIAVDSASKGTKAIPRLDITANLESNSLNTEVGQASDPLASDEIPIIHQQLNQTINTAMNYKNLLSCLQTISSEDVSLVFGKMVQKCQDSERLNLLVSPVGNNANESHFSMLMPMR</sequence>
<dbReference type="PANTHER" id="PTHR30478">
    <property type="entry name" value="DNA POLYMERASE III SUBUNIT BETA"/>
    <property type="match status" value="1"/>
</dbReference>
<evidence type="ECO:0000256" key="7">
    <source>
        <dbReference type="ARBA" id="ARBA00022705"/>
    </source>
</evidence>
<evidence type="ECO:0000256" key="6">
    <source>
        <dbReference type="ARBA" id="ARBA00022695"/>
    </source>
</evidence>
<feature type="domain" description="DNA polymerase III beta sliding clamp central" evidence="13">
    <location>
        <begin position="136"/>
        <end position="250"/>
    </location>
</feature>
<gene>
    <name evidence="14" type="primary">dnaN</name>
    <name evidence="14" type="ORF">C0W27_16095</name>
</gene>
<dbReference type="Gene3D" id="3.10.150.10">
    <property type="entry name" value="DNA Polymerase III, subunit A, domain 2"/>
    <property type="match status" value="1"/>
</dbReference>
<comment type="subcellular location">
    <subcellularLocation>
        <location evidence="1">Cytoplasm</location>
    </subcellularLocation>
</comment>
<dbReference type="Pfam" id="PF00712">
    <property type="entry name" value="DNA_pol3_beta"/>
    <property type="match status" value="1"/>
</dbReference>
<evidence type="ECO:0000313" key="15">
    <source>
        <dbReference type="Proteomes" id="UP000240989"/>
    </source>
</evidence>
<dbReference type="PANTHER" id="PTHR30478:SF0">
    <property type="entry name" value="BETA SLIDING CLAMP"/>
    <property type="match status" value="1"/>
</dbReference>
<evidence type="ECO:0000256" key="3">
    <source>
        <dbReference type="ARBA" id="ARBA00021035"/>
    </source>
</evidence>
<evidence type="ECO:0000256" key="4">
    <source>
        <dbReference type="ARBA" id="ARBA00022490"/>
    </source>
</evidence>
<keyword evidence="8" id="KW-0239">DNA-directed DNA polymerase</keyword>
<dbReference type="RefSeq" id="WP_045152727.1">
    <property type="nucleotide sequence ID" value="NZ_JZSW01000007.1"/>
</dbReference>
<dbReference type="InterPro" id="IPR022634">
    <property type="entry name" value="DNA_polIII_beta_N"/>
</dbReference>
<evidence type="ECO:0000256" key="8">
    <source>
        <dbReference type="ARBA" id="ARBA00022932"/>
    </source>
</evidence>
<comment type="similarity">
    <text evidence="2">Belongs to the beta sliding clamp family.</text>
</comment>
<dbReference type="CDD" id="cd00140">
    <property type="entry name" value="beta_clamp"/>
    <property type="match status" value="1"/>
</dbReference>
<protein>
    <recommendedName>
        <fullName evidence="3">Beta sliding clamp</fullName>
    </recommendedName>
    <alternativeName>
        <fullName evidence="11">Beta-clamp processivity factor</fullName>
    </alternativeName>
    <alternativeName>
        <fullName evidence="10">DNA polymerase III beta sliding clamp subunit</fullName>
    </alternativeName>
</protein>
<organism evidence="14 15">
    <name type="scientific">Photobacterium angustum</name>
    <dbReference type="NCBI Taxonomy" id="661"/>
    <lineage>
        <taxon>Bacteria</taxon>
        <taxon>Pseudomonadati</taxon>
        <taxon>Pseudomonadota</taxon>
        <taxon>Gammaproteobacteria</taxon>
        <taxon>Vibrionales</taxon>
        <taxon>Vibrionaceae</taxon>
        <taxon>Photobacterium</taxon>
    </lineage>
</organism>
<dbReference type="InterPro" id="IPR046938">
    <property type="entry name" value="DNA_clamp_sf"/>
</dbReference>
<evidence type="ECO:0000256" key="11">
    <source>
        <dbReference type="ARBA" id="ARBA00033276"/>
    </source>
</evidence>
<keyword evidence="6" id="KW-0548">Nucleotidyltransferase</keyword>
<dbReference type="SUPFAM" id="SSF55979">
    <property type="entry name" value="DNA clamp"/>
    <property type="match status" value="3"/>
</dbReference>
<proteinExistence type="inferred from homology"/>
<keyword evidence="5" id="KW-0808">Transferase</keyword>
<comment type="caution">
    <text evidence="14">The sequence shown here is derived from an EMBL/GenBank/DDBJ whole genome shotgun (WGS) entry which is preliminary data.</text>
</comment>
<dbReference type="Pfam" id="PF02767">
    <property type="entry name" value="DNA_pol3_beta_2"/>
    <property type="match status" value="1"/>
</dbReference>
<dbReference type="InterPro" id="IPR001001">
    <property type="entry name" value="DNA_polIII_beta"/>
</dbReference>
<dbReference type="EMBL" id="PYOU01000014">
    <property type="protein sequence ID" value="PSX07090.1"/>
    <property type="molecule type" value="Genomic_DNA"/>
</dbReference>
<name>A0ABX5H235_PHOAN</name>
<feature type="domain" description="DNA polymerase III beta sliding clamp N-terminal" evidence="12">
    <location>
        <begin position="20"/>
        <end position="121"/>
    </location>
</feature>
<keyword evidence="7" id="KW-0235">DNA replication</keyword>
<evidence type="ECO:0000256" key="1">
    <source>
        <dbReference type="ARBA" id="ARBA00004496"/>
    </source>
</evidence>
<dbReference type="InterPro" id="IPR022637">
    <property type="entry name" value="DNA_polIII_beta_cen"/>
</dbReference>
<evidence type="ECO:0000256" key="10">
    <source>
        <dbReference type="ARBA" id="ARBA00030988"/>
    </source>
</evidence>
<accession>A0ABX5H235</accession>
<reference evidence="14 15" key="1">
    <citation type="submission" date="2018-01" db="EMBL/GenBank/DDBJ databases">
        <title>Whole genome sequencing of Histamine producing bacteria.</title>
        <authorList>
            <person name="Butler K."/>
        </authorList>
    </citation>
    <scope>NUCLEOTIDE SEQUENCE [LARGE SCALE GENOMIC DNA]</scope>
    <source>
        <strain evidence="14 15">A6-1</strain>
    </source>
</reference>